<keyword evidence="1" id="KW-1133">Transmembrane helix</keyword>
<keyword evidence="1" id="KW-0812">Transmembrane</keyword>
<accession>A0A8U0PF02</accession>
<dbReference type="GeneID" id="120023906"/>
<dbReference type="KEGG" id="snh:120023906"/>
<protein>
    <submittedName>
        <fullName evidence="3">Phospholipase B1, membrane-associated-like</fullName>
    </submittedName>
</protein>
<feature type="transmembrane region" description="Helical" evidence="1">
    <location>
        <begin position="64"/>
        <end position="86"/>
    </location>
</feature>
<evidence type="ECO:0000313" key="3">
    <source>
        <dbReference type="RefSeq" id="XP_038823933.1"/>
    </source>
</evidence>
<evidence type="ECO:0000313" key="2">
    <source>
        <dbReference type="Proteomes" id="UP000808372"/>
    </source>
</evidence>
<sequence length="109" mass="12231">MKQVYNNFTYDRTKINCPSEDQPFIFTKVNSLPSPPVTTTTTPVPVTNTTTPSPVPRCDSSIPVWVPVLLGVTGLLIGWGITWLLMSCRERRNKRKMGEKEVEMKGTGF</sequence>
<proteinExistence type="predicted"/>
<reference evidence="3" key="1">
    <citation type="submission" date="2025-08" db="UniProtKB">
        <authorList>
            <consortium name="RefSeq"/>
        </authorList>
    </citation>
    <scope>IDENTIFICATION</scope>
    <source>
        <tissue evidence="3">White muscle</tissue>
    </source>
</reference>
<organism evidence="2 3">
    <name type="scientific">Salvelinus namaycush</name>
    <name type="common">Lake trout</name>
    <name type="synonym">Salmo namaycush</name>
    <dbReference type="NCBI Taxonomy" id="8040"/>
    <lineage>
        <taxon>Eukaryota</taxon>
        <taxon>Metazoa</taxon>
        <taxon>Chordata</taxon>
        <taxon>Craniata</taxon>
        <taxon>Vertebrata</taxon>
        <taxon>Euteleostomi</taxon>
        <taxon>Actinopterygii</taxon>
        <taxon>Neopterygii</taxon>
        <taxon>Teleostei</taxon>
        <taxon>Protacanthopterygii</taxon>
        <taxon>Salmoniformes</taxon>
        <taxon>Salmonidae</taxon>
        <taxon>Salmoninae</taxon>
        <taxon>Salvelinus</taxon>
    </lineage>
</organism>
<name>A0A8U0PF02_SALNM</name>
<dbReference type="AlphaFoldDB" id="A0A8U0PF02"/>
<dbReference type="Proteomes" id="UP000808372">
    <property type="component" value="Chromosome 29"/>
</dbReference>
<dbReference type="RefSeq" id="XP_038823933.1">
    <property type="nucleotide sequence ID" value="XM_038968005.1"/>
</dbReference>
<keyword evidence="1" id="KW-0472">Membrane</keyword>
<keyword evidence="2" id="KW-1185">Reference proteome</keyword>
<gene>
    <name evidence="3" type="primary">LOC120023906</name>
</gene>
<evidence type="ECO:0000256" key="1">
    <source>
        <dbReference type="SAM" id="Phobius"/>
    </source>
</evidence>